<dbReference type="PANTHER" id="PTHR12859">
    <property type="entry name" value="PRA1 PROTEIN"/>
    <property type="match status" value="1"/>
</dbReference>
<dbReference type="InterPro" id="IPR004895">
    <property type="entry name" value="Prenylated_rab_accept_PRA1"/>
</dbReference>
<organism evidence="10">
    <name type="scientific">Oryza meridionalis</name>
    <dbReference type="NCBI Taxonomy" id="40149"/>
    <lineage>
        <taxon>Eukaryota</taxon>
        <taxon>Viridiplantae</taxon>
        <taxon>Streptophyta</taxon>
        <taxon>Embryophyta</taxon>
        <taxon>Tracheophyta</taxon>
        <taxon>Spermatophyta</taxon>
        <taxon>Magnoliopsida</taxon>
        <taxon>Liliopsida</taxon>
        <taxon>Poales</taxon>
        <taxon>Poaceae</taxon>
        <taxon>BOP clade</taxon>
        <taxon>Oryzoideae</taxon>
        <taxon>Oryzeae</taxon>
        <taxon>Oryzinae</taxon>
        <taxon>Oryza</taxon>
    </lineage>
</organism>
<feature type="transmembrane region" description="Helical" evidence="8">
    <location>
        <begin position="369"/>
        <end position="387"/>
    </location>
</feature>
<dbReference type="Gramene" id="OMERI05G16490.2">
    <property type="protein sequence ID" value="OMERI05G16490.2"/>
    <property type="gene ID" value="OMERI05G16490"/>
</dbReference>
<reference evidence="10" key="1">
    <citation type="submission" date="2015-04" db="UniProtKB">
        <authorList>
            <consortium name="EnsemblPlants"/>
        </authorList>
    </citation>
    <scope>IDENTIFICATION</scope>
</reference>
<feature type="transmembrane region" description="Helical" evidence="8">
    <location>
        <begin position="294"/>
        <end position="314"/>
    </location>
</feature>
<comment type="similarity">
    <text evidence="4">Belongs to the YIP1 family.</text>
</comment>
<dbReference type="Proteomes" id="UP000008021">
    <property type="component" value="Chromosome 5"/>
</dbReference>
<evidence type="ECO:0000256" key="7">
    <source>
        <dbReference type="ARBA" id="ARBA00023136"/>
    </source>
</evidence>
<dbReference type="EnsemblPlants" id="OMERI05G16490.2">
    <property type="protein sequence ID" value="OMERI05G16490.2"/>
    <property type="gene ID" value="OMERI05G16490"/>
</dbReference>
<dbReference type="GO" id="GO:0016020">
    <property type="term" value="C:membrane"/>
    <property type="evidence" value="ECO:0007669"/>
    <property type="project" value="UniProtKB-SubCell"/>
</dbReference>
<comment type="function">
    <text evidence="1">May be involved in both secretory and endocytic intracellular trafficking in the endosomal/prevacuolar compartments.</text>
</comment>
<evidence type="ECO:0000256" key="5">
    <source>
        <dbReference type="ARBA" id="ARBA00022692"/>
    </source>
</evidence>
<feature type="domain" description="Yip1" evidence="9">
    <location>
        <begin position="279"/>
        <end position="383"/>
    </location>
</feature>
<dbReference type="Pfam" id="PF03208">
    <property type="entry name" value="PRA1"/>
    <property type="match status" value="1"/>
</dbReference>
<evidence type="ECO:0000256" key="3">
    <source>
        <dbReference type="ARBA" id="ARBA00006483"/>
    </source>
</evidence>
<keyword evidence="6 8" id="KW-1133">Transmembrane helix</keyword>
<keyword evidence="11" id="KW-1185">Reference proteome</keyword>
<feature type="transmembrane region" description="Helical" evidence="8">
    <location>
        <begin position="114"/>
        <end position="131"/>
    </location>
</feature>
<keyword evidence="5 8" id="KW-0812">Transmembrane</keyword>
<comment type="subcellular location">
    <subcellularLocation>
        <location evidence="2">Membrane</location>
        <topology evidence="2">Multi-pass membrane protein</topology>
    </subcellularLocation>
</comment>
<evidence type="ECO:0000256" key="1">
    <source>
        <dbReference type="ARBA" id="ARBA00002501"/>
    </source>
</evidence>
<proteinExistence type="inferred from homology"/>
<dbReference type="Pfam" id="PF04893">
    <property type="entry name" value="Yip1"/>
    <property type="match status" value="1"/>
</dbReference>
<protein>
    <recommendedName>
        <fullName evidence="9">Yip1 domain-containing protein</fullName>
    </recommendedName>
</protein>
<evidence type="ECO:0000313" key="11">
    <source>
        <dbReference type="Proteomes" id="UP000008021"/>
    </source>
</evidence>
<reference evidence="10" key="2">
    <citation type="submission" date="2018-05" db="EMBL/GenBank/DDBJ databases">
        <title>OmerRS3 (Oryza meridionalis Reference Sequence Version 3).</title>
        <authorList>
            <person name="Zhang J."/>
            <person name="Kudrna D."/>
            <person name="Lee S."/>
            <person name="Talag J."/>
            <person name="Welchert J."/>
            <person name="Wing R.A."/>
        </authorList>
    </citation>
    <scope>NUCLEOTIDE SEQUENCE [LARGE SCALE GENOMIC DNA]</scope>
    <source>
        <strain evidence="10">cv. OR44</strain>
    </source>
</reference>
<evidence type="ECO:0000256" key="4">
    <source>
        <dbReference type="ARBA" id="ARBA00010596"/>
    </source>
</evidence>
<dbReference type="GO" id="GO:0016192">
    <property type="term" value="P:vesicle-mediated transport"/>
    <property type="evidence" value="ECO:0007669"/>
    <property type="project" value="UniProtKB-ARBA"/>
</dbReference>
<feature type="transmembrane region" description="Helical" evidence="8">
    <location>
        <begin position="137"/>
        <end position="154"/>
    </location>
</feature>
<feature type="transmembrane region" description="Helical" evidence="8">
    <location>
        <begin position="52"/>
        <end position="69"/>
    </location>
</feature>
<name>A0A0E0DSC7_9ORYZ</name>
<comment type="similarity">
    <text evidence="3">Belongs to the PRA1 family.</text>
</comment>
<dbReference type="HOGENOM" id="CLU_635207_0_0_1"/>
<feature type="transmembrane region" description="Helical" evidence="8">
    <location>
        <begin position="334"/>
        <end position="357"/>
    </location>
</feature>
<evidence type="ECO:0000256" key="2">
    <source>
        <dbReference type="ARBA" id="ARBA00004141"/>
    </source>
</evidence>
<accession>A0A0E0DSC7</accession>
<dbReference type="STRING" id="40149.A0A0E0DSC7"/>
<keyword evidence="7 8" id="KW-0472">Membrane</keyword>
<evidence type="ECO:0000256" key="6">
    <source>
        <dbReference type="ARBA" id="ARBA00022989"/>
    </source>
</evidence>
<dbReference type="InterPro" id="IPR006977">
    <property type="entry name" value="Yip1_dom"/>
</dbReference>
<evidence type="ECO:0000259" key="9">
    <source>
        <dbReference type="Pfam" id="PF04893"/>
    </source>
</evidence>
<dbReference type="PANTHER" id="PTHR12859:SF6">
    <property type="entry name" value="PRA1 FAMILY PROTEIN"/>
    <property type="match status" value="1"/>
</dbReference>
<evidence type="ECO:0000256" key="8">
    <source>
        <dbReference type="SAM" id="Phobius"/>
    </source>
</evidence>
<dbReference type="AlphaFoldDB" id="A0A0E0DSC7"/>
<sequence length="432" mass="48807">MDWSAVTAEDLVDALREVDWSTPPRPVPEFFSRFTVPRSYSKWTSRLKCNLYYYRTNYFILIMFILVTFNEKVTRTVRQFSPHLAAKMRPPITPVLRGRPSSKRSIHICGRPRWLFVLLFSAVSCMLWLTSCSLLTVLWALLIAIFATLLHASLRTPNLKARLNTFREEFRAVWRNYSSCGKKKCLVLKLRAAALTPEERKPSPVAEVGTSRLQQFPPALGATGGVGGGGGGYQPPGTPADGDVETQTNWKGYFNVASYAPYFNVDTDVVVDRLISSVYPMDGFFRKIDANPDMYGPLWITTTLIFMLAAFGNFATYLMQRKTDLNIWSFDVGYFNWAASVMYGYAAAVPAIFFFLFQYFGSRPSLVRFWCMWGYSLFIFIPASKAAKLVTAANQNRMAILDGPRPAHLKFVMGRDRMATLVNAVEDGPSQA</sequence>
<dbReference type="GO" id="GO:0005783">
    <property type="term" value="C:endoplasmic reticulum"/>
    <property type="evidence" value="ECO:0007669"/>
    <property type="project" value="UniProtKB-ARBA"/>
</dbReference>
<evidence type="ECO:0000313" key="10">
    <source>
        <dbReference type="EnsemblPlants" id="OMERI05G16490.2"/>
    </source>
</evidence>